<protein>
    <submittedName>
        <fullName evidence="6">Amino acid permease</fullName>
    </submittedName>
</protein>
<comment type="subcellular location">
    <subcellularLocation>
        <location evidence="1">Membrane</location>
        <topology evidence="1">Multi-pass membrane protein</topology>
    </subcellularLocation>
</comment>
<feature type="transmembrane region" description="Helical" evidence="5">
    <location>
        <begin position="154"/>
        <end position="172"/>
    </location>
</feature>
<evidence type="ECO:0000313" key="6">
    <source>
        <dbReference type="EMBL" id="RFU15717.1"/>
    </source>
</evidence>
<feature type="transmembrane region" description="Helical" evidence="5">
    <location>
        <begin position="231"/>
        <end position="253"/>
    </location>
</feature>
<gene>
    <name evidence="6" type="ORF">D0Y96_14800</name>
</gene>
<feature type="transmembrane region" description="Helical" evidence="5">
    <location>
        <begin position="86"/>
        <end position="111"/>
    </location>
</feature>
<dbReference type="PANTHER" id="PTHR11785:SF512">
    <property type="entry name" value="SOBREMESA, ISOFORM B"/>
    <property type="match status" value="1"/>
</dbReference>
<dbReference type="InterPro" id="IPR050598">
    <property type="entry name" value="AminoAcid_Transporter"/>
</dbReference>
<evidence type="ECO:0000256" key="4">
    <source>
        <dbReference type="ARBA" id="ARBA00023136"/>
    </source>
</evidence>
<feature type="transmembrane region" description="Helical" evidence="5">
    <location>
        <begin position="192"/>
        <end position="211"/>
    </location>
</feature>
<keyword evidence="7" id="KW-1185">Reference proteome</keyword>
<feature type="transmembrane region" description="Helical" evidence="5">
    <location>
        <begin position="320"/>
        <end position="344"/>
    </location>
</feature>
<feature type="transmembrane region" description="Helical" evidence="5">
    <location>
        <begin position="40"/>
        <end position="65"/>
    </location>
</feature>
<accession>A0A372ILA4</accession>
<feature type="transmembrane region" description="Helical" evidence="5">
    <location>
        <begin position="123"/>
        <end position="142"/>
    </location>
</feature>
<reference evidence="6 7" key="1">
    <citation type="submission" date="2018-08" db="EMBL/GenBank/DDBJ databases">
        <title>Acidipila sp. 4G-K13, an acidobacterium isolated from forest soil.</title>
        <authorList>
            <person name="Gao Z.-H."/>
            <person name="Qiu L.-H."/>
        </authorList>
    </citation>
    <scope>NUCLEOTIDE SEQUENCE [LARGE SCALE GENOMIC DNA]</scope>
    <source>
        <strain evidence="6 7">4G-K13</strain>
    </source>
</reference>
<keyword evidence="4 5" id="KW-0472">Membrane</keyword>
<comment type="caution">
    <text evidence="6">The sequence shown here is derived from an EMBL/GenBank/DDBJ whole genome shotgun (WGS) entry which is preliminary data.</text>
</comment>
<dbReference type="Proteomes" id="UP000264702">
    <property type="component" value="Unassembled WGS sequence"/>
</dbReference>
<dbReference type="AlphaFoldDB" id="A0A372ILA4"/>
<dbReference type="Gene3D" id="1.20.1740.10">
    <property type="entry name" value="Amino acid/polyamine transporter I"/>
    <property type="match status" value="1"/>
</dbReference>
<evidence type="ECO:0000256" key="5">
    <source>
        <dbReference type="SAM" id="Phobius"/>
    </source>
</evidence>
<organism evidence="6 7">
    <name type="scientific">Paracidobacterium acidisoli</name>
    <dbReference type="NCBI Taxonomy" id="2303751"/>
    <lineage>
        <taxon>Bacteria</taxon>
        <taxon>Pseudomonadati</taxon>
        <taxon>Acidobacteriota</taxon>
        <taxon>Terriglobia</taxon>
        <taxon>Terriglobales</taxon>
        <taxon>Acidobacteriaceae</taxon>
        <taxon>Paracidobacterium</taxon>
    </lineage>
</organism>
<dbReference type="Pfam" id="PF13520">
    <property type="entry name" value="AA_permease_2"/>
    <property type="match status" value="1"/>
</dbReference>
<dbReference type="RefSeq" id="WP_117301374.1">
    <property type="nucleotide sequence ID" value="NZ_QVQT02000005.1"/>
</dbReference>
<feature type="transmembrane region" description="Helical" evidence="5">
    <location>
        <begin position="280"/>
        <end position="299"/>
    </location>
</feature>
<feature type="transmembrane region" description="Helical" evidence="5">
    <location>
        <begin position="7"/>
        <end position="28"/>
    </location>
</feature>
<feature type="transmembrane region" description="Helical" evidence="5">
    <location>
        <begin position="350"/>
        <end position="372"/>
    </location>
</feature>
<evidence type="ECO:0000256" key="3">
    <source>
        <dbReference type="ARBA" id="ARBA00022989"/>
    </source>
</evidence>
<name>A0A372ILA4_9BACT</name>
<keyword evidence="3 5" id="KW-1133">Transmembrane helix</keyword>
<evidence type="ECO:0000256" key="1">
    <source>
        <dbReference type="ARBA" id="ARBA00004141"/>
    </source>
</evidence>
<feature type="transmembrane region" description="Helical" evidence="5">
    <location>
        <begin position="379"/>
        <end position="399"/>
    </location>
</feature>
<evidence type="ECO:0000256" key="2">
    <source>
        <dbReference type="ARBA" id="ARBA00022692"/>
    </source>
</evidence>
<proteinExistence type="predicted"/>
<feature type="transmembrane region" description="Helical" evidence="5">
    <location>
        <begin position="405"/>
        <end position="421"/>
    </location>
</feature>
<dbReference type="PIRSF" id="PIRSF006060">
    <property type="entry name" value="AA_transporter"/>
    <property type="match status" value="1"/>
</dbReference>
<dbReference type="InterPro" id="IPR002293">
    <property type="entry name" value="AA/rel_permease1"/>
</dbReference>
<dbReference type="PANTHER" id="PTHR11785">
    <property type="entry name" value="AMINO ACID TRANSPORTER"/>
    <property type="match status" value="1"/>
</dbReference>
<dbReference type="GO" id="GO:0015179">
    <property type="term" value="F:L-amino acid transmembrane transporter activity"/>
    <property type="evidence" value="ECO:0007669"/>
    <property type="project" value="TreeGrafter"/>
</dbReference>
<evidence type="ECO:0000313" key="7">
    <source>
        <dbReference type="Proteomes" id="UP000264702"/>
    </source>
</evidence>
<keyword evidence="2 5" id="KW-0812">Transmembrane</keyword>
<sequence>MEQRRQIGLAAAIAVVTGESIALGIFLTPAAMAKSLGSPALLAAVWCGMAVMAFSGALCYAELAIRYPRAGGEYVYLREGYGPRIAFLYGWMSAAVVDPGIAAALAVGALPYVETLIHLPPRLATFLPALALLAICAVNYAGTRLSSGVMATANLLKIAVLVALVAWAWLSGHASSANLLPLTVRRTGSDPLFAAIAGAIVSAFFSFGGWWEAGKLAGEIRNPKRNLPLAFTFGVLLVTVVYLLVSAAFLSVVPVEHITSNTAFVAQFGEALFGHAGGRVLSVCVLLSVLGGLLALTMAAPRVYYAMARDGEFFSVFGRLHPLFGTPANAILLQTCMALLILLFGAFDRILAYIIFSAVCFLALSVSTLFRLKEPVRRWWYPAAPIVFLFCAVVIALLILLHSPVPALVGVTVVLAGGMLLRRFSGTTAQTAPATQSSLP</sequence>
<dbReference type="GO" id="GO:0016020">
    <property type="term" value="C:membrane"/>
    <property type="evidence" value="ECO:0007669"/>
    <property type="project" value="UniProtKB-SubCell"/>
</dbReference>
<dbReference type="OrthoDB" id="3181223at2"/>
<dbReference type="EMBL" id="QVQT01000005">
    <property type="protein sequence ID" value="RFU15717.1"/>
    <property type="molecule type" value="Genomic_DNA"/>
</dbReference>